<sequence>MTMDFWIALPFLEFSLNLGEDELRMLWFSGLTIFFIHLLKR</sequence>
<protein>
    <submittedName>
        <fullName evidence="1">Uncharacterized protein</fullName>
    </submittedName>
</protein>
<accession>A0A649V3C5</accession>
<name>A0A649V3C5_9CAUD</name>
<gene>
    <name evidence="1" type="ORF">SPCG_006</name>
</gene>
<dbReference type="EMBL" id="MN615699">
    <property type="protein sequence ID" value="QGJ86887.1"/>
    <property type="molecule type" value="Genomic_DNA"/>
</dbReference>
<organism evidence="1 2">
    <name type="scientific">Pseudomonas phage vB_PaeP_SPCG</name>
    <dbReference type="NCBI Taxonomy" id="2664214"/>
    <lineage>
        <taxon>Viruses</taxon>
        <taxon>Duplodnaviria</taxon>
        <taxon>Heunggongvirae</taxon>
        <taxon>Uroviricota</taxon>
        <taxon>Caudoviricetes</taxon>
        <taxon>Autographivirales</taxon>
        <taxon>Autoscriptoviridae</taxon>
        <taxon>Krylovirinae</taxon>
        <taxon>Phikmvvirus</taxon>
        <taxon>Phikmvvirus PT5</taxon>
    </lineage>
</organism>
<evidence type="ECO:0000313" key="2">
    <source>
        <dbReference type="Proteomes" id="UP000426529"/>
    </source>
</evidence>
<proteinExistence type="predicted"/>
<reference evidence="1 2" key="1">
    <citation type="submission" date="2019-10" db="EMBL/GenBank/DDBJ databases">
        <title>Pseudomonas aeruginosa phages alone and in cocktail formulations: impact on cell killing and survival.</title>
        <authorList>
            <person name="Sillankorva S."/>
        </authorList>
    </citation>
    <scope>NUCLEOTIDE SEQUENCE [LARGE SCALE GENOMIC DNA]</scope>
</reference>
<dbReference type="Proteomes" id="UP000426529">
    <property type="component" value="Segment"/>
</dbReference>
<evidence type="ECO:0000313" key="1">
    <source>
        <dbReference type="EMBL" id="QGJ86887.1"/>
    </source>
</evidence>